<dbReference type="PaxDb" id="121845-A0A3Q0JF00"/>
<dbReference type="InterPro" id="IPR028082">
    <property type="entry name" value="Peripla_BP_I"/>
</dbReference>
<dbReference type="GeneID" id="103518164"/>
<dbReference type="GO" id="GO:0007165">
    <property type="term" value="P:signal transduction"/>
    <property type="evidence" value="ECO:0007669"/>
    <property type="project" value="TreeGrafter"/>
</dbReference>
<keyword evidence="4" id="KW-0472">Membrane</keyword>
<keyword evidence="3" id="KW-1133">Transmembrane helix</keyword>
<dbReference type="GO" id="GO:0017046">
    <property type="term" value="F:peptide hormone binding"/>
    <property type="evidence" value="ECO:0007669"/>
    <property type="project" value="TreeGrafter"/>
</dbReference>
<evidence type="ECO:0000313" key="6">
    <source>
        <dbReference type="Proteomes" id="UP000079169"/>
    </source>
</evidence>
<dbReference type="Proteomes" id="UP000079169">
    <property type="component" value="Unplaced"/>
</dbReference>
<protein>
    <submittedName>
        <fullName evidence="7">Atrial natriuretic peptide receptor 3</fullName>
    </submittedName>
</protein>
<dbReference type="InterPro" id="IPR001828">
    <property type="entry name" value="ANF_lig-bd_rcpt"/>
</dbReference>
<dbReference type="InterPro" id="IPR052612">
    <property type="entry name" value="ANP_Clearance_Receptor"/>
</dbReference>
<gene>
    <name evidence="7" type="primary">LOC103518164</name>
</gene>
<evidence type="ECO:0000259" key="5">
    <source>
        <dbReference type="Pfam" id="PF01094"/>
    </source>
</evidence>
<sequence>MAEKEVKARHILNGLRFKFMPRDGSCNDQLAQINAVEAYYKEHVNVFFGPTCEYCVAPIARMLQFWDTPLLTTGAFTFDFTKNKTDTTIENSGEYKLLTRVSPMAFEGLTSVVIQILRRNGWRRVMLFYEKNGYDLLSGLHTCQLMMETLVNGLKKEKVHYAAFDTEKNKGHTLTHNLKVEIGGAFGGK</sequence>
<feature type="domain" description="Receptor ligand binding region" evidence="5">
    <location>
        <begin position="1"/>
        <end position="137"/>
    </location>
</feature>
<dbReference type="AlphaFoldDB" id="A0A3Q0JF00"/>
<comment type="subcellular location">
    <subcellularLocation>
        <location evidence="1">Membrane</location>
    </subcellularLocation>
</comment>
<evidence type="ECO:0000313" key="7">
    <source>
        <dbReference type="RefSeq" id="XP_026685593.1"/>
    </source>
</evidence>
<reference evidence="7" key="1">
    <citation type="submission" date="2025-08" db="UniProtKB">
        <authorList>
            <consortium name="RefSeq"/>
        </authorList>
    </citation>
    <scope>IDENTIFICATION</scope>
</reference>
<dbReference type="Gene3D" id="3.40.50.2300">
    <property type="match status" value="1"/>
</dbReference>
<dbReference type="SUPFAM" id="SSF53822">
    <property type="entry name" value="Periplasmic binding protein-like I"/>
    <property type="match status" value="1"/>
</dbReference>
<proteinExistence type="predicted"/>
<evidence type="ECO:0000256" key="1">
    <source>
        <dbReference type="ARBA" id="ARBA00004370"/>
    </source>
</evidence>
<dbReference type="GO" id="GO:0038023">
    <property type="term" value="F:signaling receptor activity"/>
    <property type="evidence" value="ECO:0007669"/>
    <property type="project" value="TreeGrafter"/>
</dbReference>
<name>A0A3Q0JF00_DIACI</name>
<dbReference type="KEGG" id="dci:103518164"/>
<organism evidence="6 7">
    <name type="scientific">Diaphorina citri</name>
    <name type="common">Asian citrus psyllid</name>
    <dbReference type="NCBI Taxonomy" id="121845"/>
    <lineage>
        <taxon>Eukaryota</taxon>
        <taxon>Metazoa</taxon>
        <taxon>Ecdysozoa</taxon>
        <taxon>Arthropoda</taxon>
        <taxon>Hexapoda</taxon>
        <taxon>Insecta</taxon>
        <taxon>Pterygota</taxon>
        <taxon>Neoptera</taxon>
        <taxon>Paraneoptera</taxon>
        <taxon>Hemiptera</taxon>
        <taxon>Sternorrhyncha</taxon>
        <taxon>Psylloidea</taxon>
        <taxon>Psyllidae</taxon>
        <taxon>Diaphorininae</taxon>
        <taxon>Diaphorina</taxon>
    </lineage>
</organism>
<dbReference type="STRING" id="121845.A0A3Q0JF00"/>
<dbReference type="PANTHER" id="PTHR44755:SF11">
    <property type="entry name" value="ATRIAL NATRIURETIC PEPTIDE RECEPTOR 3 ISOFORM X1"/>
    <property type="match status" value="1"/>
</dbReference>
<evidence type="ECO:0000256" key="3">
    <source>
        <dbReference type="ARBA" id="ARBA00022989"/>
    </source>
</evidence>
<dbReference type="RefSeq" id="XP_026685593.1">
    <property type="nucleotide sequence ID" value="XM_026829792.1"/>
</dbReference>
<dbReference type="GO" id="GO:0016020">
    <property type="term" value="C:membrane"/>
    <property type="evidence" value="ECO:0007669"/>
    <property type="project" value="UniProtKB-SubCell"/>
</dbReference>
<keyword evidence="6" id="KW-1185">Reference proteome</keyword>
<keyword evidence="7" id="KW-0675">Receptor</keyword>
<accession>A0A3Q0JF00</accession>
<evidence type="ECO:0000256" key="4">
    <source>
        <dbReference type="ARBA" id="ARBA00023136"/>
    </source>
</evidence>
<keyword evidence="2" id="KW-0812">Transmembrane</keyword>
<evidence type="ECO:0000256" key="2">
    <source>
        <dbReference type="ARBA" id="ARBA00022692"/>
    </source>
</evidence>
<dbReference type="PANTHER" id="PTHR44755">
    <property type="entry name" value="NATRIURETIC PEPTIDE RECEPTOR 3-RELATED"/>
    <property type="match status" value="1"/>
</dbReference>
<dbReference type="Pfam" id="PF01094">
    <property type="entry name" value="ANF_receptor"/>
    <property type="match status" value="1"/>
</dbReference>